<comment type="pathway">
    <text evidence="1 9">Amino-acid biosynthesis; L-tryptophan biosynthesis; L-tryptophan from chorismate: step 2/5.</text>
</comment>
<evidence type="ECO:0000256" key="8">
    <source>
        <dbReference type="ARBA" id="ARBA00061188"/>
    </source>
</evidence>
<comment type="catalytic activity">
    <reaction evidence="7 9">
        <text>N-(5-phospho-beta-D-ribosyl)anthranilate + diphosphate = 5-phospho-alpha-D-ribose 1-diphosphate + anthranilate</text>
        <dbReference type="Rhea" id="RHEA:11768"/>
        <dbReference type="ChEBI" id="CHEBI:16567"/>
        <dbReference type="ChEBI" id="CHEBI:18277"/>
        <dbReference type="ChEBI" id="CHEBI:33019"/>
        <dbReference type="ChEBI" id="CHEBI:58017"/>
        <dbReference type="EC" id="2.4.2.18"/>
    </reaction>
</comment>
<comment type="function">
    <text evidence="9">Catalyzes the transfer of the phosphoribosyl group of 5-phosphorylribose-1-pyrophosphate (PRPP) to anthranilate to yield N-(5'-phosphoribosyl)-anthranilate (PRA).</text>
</comment>
<feature type="binding site" evidence="9">
    <location>
        <position position="224"/>
    </location>
    <ligand>
        <name>Mg(2+)</name>
        <dbReference type="ChEBI" id="CHEBI:18420"/>
        <label>2</label>
    </ligand>
</feature>
<evidence type="ECO:0000259" key="11">
    <source>
        <dbReference type="Pfam" id="PF02885"/>
    </source>
</evidence>
<dbReference type="GO" id="GO:0004048">
    <property type="term" value="F:anthranilate phosphoribosyltransferase activity"/>
    <property type="evidence" value="ECO:0007669"/>
    <property type="project" value="UniProtKB-UniRule"/>
</dbReference>
<dbReference type="HAMAP" id="MF_00211">
    <property type="entry name" value="TrpD"/>
    <property type="match status" value="1"/>
</dbReference>
<dbReference type="GO" id="GO:0005829">
    <property type="term" value="C:cytosol"/>
    <property type="evidence" value="ECO:0007669"/>
    <property type="project" value="TreeGrafter"/>
</dbReference>
<dbReference type="OrthoDB" id="9806430at2"/>
<feature type="binding site" evidence="9">
    <location>
        <begin position="89"/>
        <end position="92"/>
    </location>
    <ligand>
        <name>5-phospho-alpha-D-ribose 1-diphosphate</name>
        <dbReference type="ChEBI" id="CHEBI:58017"/>
    </ligand>
</feature>
<name>A0A4R3L3A4_9BACL</name>
<evidence type="ECO:0000259" key="10">
    <source>
        <dbReference type="Pfam" id="PF00591"/>
    </source>
</evidence>
<keyword evidence="6 9" id="KW-0057">Aromatic amino acid biosynthesis</keyword>
<dbReference type="SUPFAM" id="SSF47648">
    <property type="entry name" value="Nucleoside phosphorylase/phosphoribosyltransferase N-terminal domain"/>
    <property type="match status" value="1"/>
</dbReference>
<keyword evidence="5 9" id="KW-0822">Tryptophan biosynthesis</keyword>
<dbReference type="RefSeq" id="WP_131925675.1">
    <property type="nucleotide sequence ID" value="NZ_SMAG01000007.1"/>
</dbReference>
<dbReference type="UniPathway" id="UPA00035">
    <property type="reaction ID" value="UER00041"/>
</dbReference>
<evidence type="ECO:0000256" key="3">
    <source>
        <dbReference type="ARBA" id="ARBA00022676"/>
    </source>
</evidence>
<feature type="binding site" evidence="9">
    <location>
        <begin position="107"/>
        <end position="115"/>
    </location>
    <ligand>
        <name>5-phospho-alpha-D-ribose 1-diphosphate</name>
        <dbReference type="ChEBI" id="CHEBI:58017"/>
    </ligand>
</feature>
<dbReference type="Proteomes" id="UP000294937">
    <property type="component" value="Unassembled WGS sequence"/>
</dbReference>
<feature type="binding site" evidence="9">
    <location>
        <position position="119"/>
    </location>
    <ligand>
        <name>5-phospho-alpha-D-ribose 1-diphosphate</name>
        <dbReference type="ChEBI" id="CHEBI:58017"/>
    </ligand>
</feature>
<dbReference type="PANTHER" id="PTHR43285:SF2">
    <property type="entry name" value="ANTHRANILATE PHOSPHORIBOSYLTRANSFERASE"/>
    <property type="match status" value="1"/>
</dbReference>
<dbReference type="EMBL" id="SMAG01000007">
    <property type="protein sequence ID" value="TCS93388.1"/>
    <property type="molecule type" value="Genomic_DNA"/>
</dbReference>
<dbReference type="InterPro" id="IPR005940">
    <property type="entry name" value="Anthranilate_Pribosyl_Tfrase"/>
</dbReference>
<evidence type="ECO:0000256" key="9">
    <source>
        <dbReference type="HAMAP-Rule" id="MF_00211"/>
    </source>
</evidence>
<feature type="binding site" evidence="9">
    <location>
        <position position="225"/>
    </location>
    <ligand>
        <name>Mg(2+)</name>
        <dbReference type="ChEBI" id="CHEBI:18420"/>
        <label>2</label>
    </ligand>
</feature>
<keyword evidence="9" id="KW-0460">Magnesium</keyword>
<dbReference type="Pfam" id="PF02885">
    <property type="entry name" value="Glycos_trans_3N"/>
    <property type="match status" value="1"/>
</dbReference>
<dbReference type="InterPro" id="IPR017459">
    <property type="entry name" value="Glycosyl_Trfase_fam3_N_dom"/>
</dbReference>
<comment type="cofactor">
    <cofactor evidence="9">
        <name>Mg(2+)</name>
        <dbReference type="ChEBI" id="CHEBI:18420"/>
    </cofactor>
    <text evidence="9">Binds 2 magnesium ions per monomer.</text>
</comment>
<evidence type="ECO:0000313" key="13">
    <source>
        <dbReference type="Proteomes" id="UP000294937"/>
    </source>
</evidence>
<feature type="binding site" evidence="9">
    <location>
        <position position="87"/>
    </location>
    <ligand>
        <name>5-phospho-alpha-D-ribose 1-diphosphate</name>
        <dbReference type="ChEBI" id="CHEBI:58017"/>
    </ligand>
</feature>
<feature type="binding site" evidence="9">
    <location>
        <position position="165"/>
    </location>
    <ligand>
        <name>anthranilate</name>
        <dbReference type="ChEBI" id="CHEBI:16567"/>
        <label>2</label>
    </ligand>
</feature>
<keyword evidence="13" id="KW-1185">Reference proteome</keyword>
<sequence length="340" mass="36553">MKSYLLKLMMGSPLTRVEAREAMDLMMRGQATPSQIASFLTSLRLKGESVDELIGFAESLRSHAANIEVSSLQAVDTCGTGGDGGKTFNISTAAAFVIAAAGIPVAKHGSVAVSGKTGSAEVLQALGMDIQLNPKEAEYMLEKTGLSFLFAPLYHQAMKHVMPIRKELGFRTCFNLLGPLANPAKVKIQLMGVYDPTLVEPVAEVFRALGVKRALVVSSLDGLDEITVTDTTRICEVNGDLIYTYEVTPEELGVKRSYIHEIAGGDSQFNAALMKRIFNGERGAPRDVVLLNAGAVLYLTGQANSIQEGVKQATHLIDAGHVASKLEEVVRYSKEVQHVS</sequence>
<feature type="binding site" evidence="9">
    <location>
        <position position="91"/>
    </location>
    <ligand>
        <name>Mg(2+)</name>
        <dbReference type="ChEBI" id="CHEBI:18420"/>
        <label>1</label>
    </ligand>
</feature>
<evidence type="ECO:0000256" key="7">
    <source>
        <dbReference type="ARBA" id="ARBA00052328"/>
    </source>
</evidence>
<comment type="subunit">
    <text evidence="9">Homodimer.</text>
</comment>
<evidence type="ECO:0000256" key="2">
    <source>
        <dbReference type="ARBA" id="ARBA00022605"/>
    </source>
</evidence>
<keyword evidence="4 9" id="KW-0808">Transferase</keyword>
<organism evidence="12 13">
    <name type="scientific">Hazenella coriacea</name>
    <dbReference type="NCBI Taxonomy" id="1179467"/>
    <lineage>
        <taxon>Bacteria</taxon>
        <taxon>Bacillati</taxon>
        <taxon>Bacillota</taxon>
        <taxon>Bacilli</taxon>
        <taxon>Bacillales</taxon>
        <taxon>Thermoactinomycetaceae</taxon>
        <taxon>Hazenella</taxon>
    </lineage>
</organism>
<feature type="binding site" evidence="9">
    <location>
        <begin position="82"/>
        <end position="83"/>
    </location>
    <ligand>
        <name>5-phospho-alpha-D-ribose 1-diphosphate</name>
        <dbReference type="ChEBI" id="CHEBI:58017"/>
    </ligand>
</feature>
<dbReference type="PANTHER" id="PTHR43285">
    <property type="entry name" value="ANTHRANILATE PHOSPHORIBOSYLTRANSFERASE"/>
    <property type="match status" value="1"/>
</dbReference>
<comment type="caution">
    <text evidence="12">The sequence shown here is derived from an EMBL/GenBank/DDBJ whole genome shotgun (WGS) entry which is preliminary data.</text>
</comment>
<dbReference type="InterPro" id="IPR035902">
    <property type="entry name" value="Nuc_phospho_transferase"/>
</dbReference>
<comment type="caution">
    <text evidence="9">Lacks conserved residue(s) required for the propagation of feature annotation.</text>
</comment>
<dbReference type="InterPro" id="IPR000312">
    <property type="entry name" value="Glycosyl_Trfase_fam3"/>
</dbReference>
<dbReference type="Gene3D" id="3.40.1030.10">
    <property type="entry name" value="Nucleoside phosphorylase/phosphoribosyltransferase catalytic domain"/>
    <property type="match status" value="1"/>
</dbReference>
<feature type="binding site" evidence="9">
    <location>
        <position position="79"/>
    </location>
    <ligand>
        <name>5-phospho-alpha-D-ribose 1-diphosphate</name>
        <dbReference type="ChEBI" id="CHEBI:58017"/>
    </ligand>
</feature>
<evidence type="ECO:0000256" key="5">
    <source>
        <dbReference type="ARBA" id="ARBA00022822"/>
    </source>
</evidence>
<feature type="binding site" evidence="9">
    <location>
        <position position="225"/>
    </location>
    <ligand>
        <name>Mg(2+)</name>
        <dbReference type="ChEBI" id="CHEBI:18420"/>
        <label>1</label>
    </ligand>
</feature>
<dbReference type="FunFam" id="3.40.1030.10:FF:000002">
    <property type="entry name" value="Anthranilate phosphoribosyltransferase"/>
    <property type="match status" value="1"/>
</dbReference>
<feature type="domain" description="Glycosyl transferase family 3 N-terminal" evidence="11">
    <location>
        <begin position="2"/>
        <end position="64"/>
    </location>
</feature>
<evidence type="ECO:0000256" key="6">
    <source>
        <dbReference type="ARBA" id="ARBA00023141"/>
    </source>
</evidence>
<evidence type="ECO:0000256" key="4">
    <source>
        <dbReference type="ARBA" id="ARBA00022679"/>
    </source>
</evidence>
<comment type="similarity">
    <text evidence="8">In the C-terminal section; belongs to the anthranilate phosphoribosyltransferase family.</text>
</comment>
<dbReference type="GO" id="GO:0000162">
    <property type="term" value="P:L-tryptophan biosynthetic process"/>
    <property type="evidence" value="ECO:0007669"/>
    <property type="project" value="UniProtKB-UniRule"/>
</dbReference>
<dbReference type="NCBIfam" id="TIGR01245">
    <property type="entry name" value="trpD"/>
    <property type="match status" value="1"/>
</dbReference>
<keyword evidence="2 9" id="KW-0028">Amino-acid biosynthesis</keyword>
<proteinExistence type="inferred from homology"/>
<dbReference type="Gene3D" id="1.20.970.10">
    <property type="entry name" value="Transferase, Pyrimidine Nucleoside Phosphorylase, Chain C"/>
    <property type="match status" value="1"/>
</dbReference>
<reference evidence="12 13" key="1">
    <citation type="submission" date="2019-03" db="EMBL/GenBank/DDBJ databases">
        <title>Genomic Encyclopedia of Type Strains, Phase IV (KMG-IV): sequencing the most valuable type-strain genomes for metagenomic binning, comparative biology and taxonomic classification.</title>
        <authorList>
            <person name="Goeker M."/>
        </authorList>
    </citation>
    <scope>NUCLEOTIDE SEQUENCE [LARGE SCALE GENOMIC DNA]</scope>
    <source>
        <strain evidence="12 13">DSM 45707</strain>
    </source>
</reference>
<gene>
    <name evidence="9" type="primary">trpD</name>
    <name evidence="12" type="ORF">EDD58_10734</name>
</gene>
<dbReference type="AlphaFoldDB" id="A0A4R3L3A4"/>
<protein>
    <recommendedName>
        <fullName evidence="9">Anthranilate phosphoribosyltransferase</fullName>
        <ecNumber evidence="9">2.4.2.18</ecNumber>
    </recommendedName>
</protein>
<dbReference type="Pfam" id="PF00591">
    <property type="entry name" value="Glycos_transf_3"/>
    <property type="match status" value="1"/>
</dbReference>
<comment type="similarity">
    <text evidence="9">Belongs to the anthranilate phosphoribosyltransferase family.</text>
</comment>
<accession>A0A4R3L3A4</accession>
<dbReference type="GO" id="GO:0000287">
    <property type="term" value="F:magnesium ion binding"/>
    <property type="evidence" value="ECO:0007669"/>
    <property type="project" value="UniProtKB-UniRule"/>
</dbReference>
<dbReference type="EC" id="2.4.2.18" evidence="9"/>
<keyword evidence="3 9" id="KW-0328">Glycosyltransferase</keyword>
<dbReference type="SUPFAM" id="SSF52418">
    <property type="entry name" value="Nucleoside phosphorylase/phosphoribosyltransferase catalytic domain"/>
    <property type="match status" value="1"/>
</dbReference>
<feature type="domain" description="Glycosyl transferase family 3" evidence="10">
    <location>
        <begin position="73"/>
        <end position="321"/>
    </location>
</feature>
<keyword evidence="9" id="KW-0479">Metal-binding</keyword>
<evidence type="ECO:0000256" key="1">
    <source>
        <dbReference type="ARBA" id="ARBA00004907"/>
    </source>
</evidence>
<evidence type="ECO:0000313" key="12">
    <source>
        <dbReference type="EMBL" id="TCS93388.1"/>
    </source>
</evidence>
<dbReference type="InterPro" id="IPR036320">
    <property type="entry name" value="Glycosyl_Trfase_fam3_N_dom_sf"/>
</dbReference>
<feature type="binding site" evidence="9">
    <location>
        <position position="79"/>
    </location>
    <ligand>
        <name>anthranilate</name>
        <dbReference type="ChEBI" id="CHEBI:16567"/>
        <label>1</label>
    </ligand>
</feature>